<evidence type="ECO:0000256" key="1">
    <source>
        <dbReference type="SAM" id="SignalP"/>
    </source>
</evidence>
<feature type="signal peptide" evidence="1">
    <location>
        <begin position="1"/>
        <end position="18"/>
    </location>
</feature>
<organism evidence="2 3">
    <name type="scientific">Tetrahymena thermophila (strain SB210)</name>
    <dbReference type="NCBI Taxonomy" id="312017"/>
    <lineage>
        <taxon>Eukaryota</taxon>
        <taxon>Sar</taxon>
        <taxon>Alveolata</taxon>
        <taxon>Ciliophora</taxon>
        <taxon>Intramacronucleata</taxon>
        <taxon>Oligohymenophorea</taxon>
        <taxon>Hymenostomatida</taxon>
        <taxon>Tetrahymenina</taxon>
        <taxon>Tetrahymenidae</taxon>
        <taxon>Tetrahymena</taxon>
    </lineage>
</organism>
<evidence type="ECO:0000313" key="2">
    <source>
        <dbReference type="EMBL" id="EAR98769.2"/>
    </source>
</evidence>
<dbReference type="KEGG" id="tet:TTHERM_00249640"/>
<sequence>MKKCLYLTAFILLQFAIAASPGVQQISCGEGNLLCSRVCSLSYRLPKGCYWQGQQPSCEVANCDCATNEYLTDSYCHSCKGLNYFVNTQKNQCVQSSASCINRILKQNKWTDQDCQICFGSKQKKSRKDGSGCINFSDIRAFYVTFLVLLSI</sequence>
<dbReference type="AlphaFoldDB" id="Q23QW9"/>
<dbReference type="InParanoid" id="Q23QW9"/>
<gene>
    <name evidence="2" type="ORF">TTHERM_00249640</name>
</gene>
<feature type="chain" id="PRO_5004201801" evidence="1">
    <location>
        <begin position="19"/>
        <end position="152"/>
    </location>
</feature>
<dbReference type="RefSeq" id="XP_001019014.2">
    <property type="nucleotide sequence ID" value="XM_001019014.2"/>
</dbReference>
<proteinExistence type="predicted"/>
<dbReference type="HOGENOM" id="CLU_1279946_0_0_1"/>
<dbReference type="EMBL" id="GG662647">
    <property type="protein sequence ID" value="EAR98769.2"/>
    <property type="molecule type" value="Genomic_DNA"/>
</dbReference>
<reference evidence="3" key="1">
    <citation type="journal article" date="2006" name="PLoS Biol.">
        <title>Macronuclear genome sequence of the ciliate Tetrahymena thermophila, a model eukaryote.</title>
        <authorList>
            <person name="Eisen J.A."/>
            <person name="Coyne R.S."/>
            <person name="Wu M."/>
            <person name="Wu D."/>
            <person name="Thiagarajan M."/>
            <person name="Wortman J.R."/>
            <person name="Badger J.H."/>
            <person name="Ren Q."/>
            <person name="Amedeo P."/>
            <person name="Jones K.M."/>
            <person name="Tallon L.J."/>
            <person name="Delcher A.L."/>
            <person name="Salzberg S.L."/>
            <person name="Silva J.C."/>
            <person name="Haas B.J."/>
            <person name="Majoros W.H."/>
            <person name="Farzad M."/>
            <person name="Carlton J.M."/>
            <person name="Smith R.K. Jr."/>
            <person name="Garg J."/>
            <person name="Pearlman R.E."/>
            <person name="Karrer K.M."/>
            <person name="Sun L."/>
            <person name="Manning G."/>
            <person name="Elde N.C."/>
            <person name="Turkewitz A.P."/>
            <person name="Asai D.J."/>
            <person name="Wilkes D.E."/>
            <person name="Wang Y."/>
            <person name="Cai H."/>
            <person name="Collins K."/>
            <person name="Stewart B.A."/>
            <person name="Lee S.R."/>
            <person name="Wilamowska K."/>
            <person name="Weinberg Z."/>
            <person name="Ruzzo W.L."/>
            <person name="Wloga D."/>
            <person name="Gaertig J."/>
            <person name="Frankel J."/>
            <person name="Tsao C.-C."/>
            <person name="Gorovsky M.A."/>
            <person name="Keeling P.J."/>
            <person name="Waller R.F."/>
            <person name="Patron N.J."/>
            <person name="Cherry J.M."/>
            <person name="Stover N.A."/>
            <person name="Krieger C.J."/>
            <person name="del Toro C."/>
            <person name="Ryder H.F."/>
            <person name="Williamson S.C."/>
            <person name="Barbeau R.A."/>
            <person name="Hamilton E.P."/>
            <person name="Orias E."/>
        </authorList>
    </citation>
    <scope>NUCLEOTIDE SEQUENCE [LARGE SCALE GENOMIC DNA]</scope>
    <source>
        <strain evidence="3">SB210</strain>
    </source>
</reference>
<dbReference type="InterPro" id="IPR009670">
    <property type="entry name" value="SerH"/>
</dbReference>
<name>Q23QW9_TETTS</name>
<evidence type="ECO:0000313" key="3">
    <source>
        <dbReference type="Proteomes" id="UP000009168"/>
    </source>
</evidence>
<dbReference type="Pfam" id="PF06873">
    <property type="entry name" value="SerH"/>
    <property type="match status" value="1"/>
</dbReference>
<accession>Q23QW9</accession>
<dbReference type="Proteomes" id="UP000009168">
    <property type="component" value="Unassembled WGS sequence"/>
</dbReference>
<keyword evidence="1" id="KW-0732">Signal</keyword>
<keyword evidence="3" id="KW-1185">Reference proteome</keyword>
<dbReference type="GeneID" id="7843202"/>
<protein>
    <submittedName>
        <fullName evidence="2">Cell surface immobilization antigen</fullName>
    </submittedName>
</protein>